<sequence>MTKLVKEAIKEFKIENQKQEKKQVYHNTRLLLRHYNDLQEHILDAVDNINQMECDIDIHELNEDDLYILSIKQSKVKTLIMLAHIDVSLEKLKQKQIKLGTVEKYRALEMFYFQGKTYEQIQEELHCGLGTPGRWVNQMVNQLSIYLFGIDGLKQMLK</sequence>
<gene>
    <name evidence="1" type="ORF">KQI88_15865</name>
</gene>
<reference evidence="1 2" key="1">
    <citation type="submission" date="2021-06" db="EMBL/GenBank/DDBJ databases">
        <authorList>
            <person name="Sun Q."/>
            <person name="Li D."/>
        </authorList>
    </citation>
    <scope>NUCLEOTIDE SEQUENCE [LARGE SCALE GENOMIC DNA]</scope>
    <source>
        <strain evidence="1 2">MSJ-5</strain>
    </source>
</reference>
<comment type="caution">
    <text evidence="1">The sequence shown here is derived from an EMBL/GenBank/DDBJ whole genome shotgun (WGS) entry which is preliminary data.</text>
</comment>
<keyword evidence="2" id="KW-1185">Reference proteome</keyword>
<dbReference type="Proteomes" id="UP000779508">
    <property type="component" value="Unassembled WGS sequence"/>
</dbReference>
<evidence type="ECO:0008006" key="3">
    <source>
        <dbReference type="Google" id="ProtNLM"/>
    </source>
</evidence>
<protein>
    <recommendedName>
        <fullName evidence="3">Sigma-70, region 4</fullName>
    </recommendedName>
</protein>
<dbReference type="EMBL" id="JAHLQK010000006">
    <property type="protein sequence ID" value="MBU5677894.1"/>
    <property type="molecule type" value="Genomic_DNA"/>
</dbReference>
<name>A0ABS6G681_9FIRM</name>
<evidence type="ECO:0000313" key="1">
    <source>
        <dbReference type="EMBL" id="MBU5677894.1"/>
    </source>
</evidence>
<proteinExistence type="predicted"/>
<evidence type="ECO:0000313" key="2">
    <source>
        <dbReference type="Proteomes" id="UP000779508"/>
    </source>
</evidence>
<accession>A0ABS6G681</accession>
<organism evidence="1 2">
    <name type="scientific">Alkaliphilus flagellatus</name>
    <dbReference type="NCBI Taxonomy" id="2841507"/>
    <lineage>
        <taxon>Bacteria</taxon>
        <taxon>Bacillati</taxon>
        <taxon>Bacillota</taxon>
        <taxon>Clostridia</taxon>
        <taxon>Peptostreptococcales</taxon>
        <taxon>Natronincolaceae</taxon>
        <taxon>Alkaliphilus</taxon>
    </lineage>
</organism>